<reference evidence="1" key="1">
    <citation type="submission" date="2018-05" db="EMBL/GenBank/DDBJ databases">
        <authorList>
            <person name="Lanie J.A."/>
            <person name="Ng W.-L."/>
            <person name="Kazmierczak K.M."/>
            <person name="Andrzejewski T.M."/>
            <person name="Davidsen T.M."/>
            <person name="Wayne K.J."/>
            <person name="Tettelin H."/>
            <person name="Glass J.I."/>
            <person name="Rusch D."/>
            <person name="Podicherti R."/>
            <person name="Tsui H.-C.T."/>
            <person name="Winkler M.E."/>
        </authorList>
    </citation>
    <scope>NUCLEOTIDE SEQUENCE</scope>
</reference>
<proteinExistence type="predicted"/>
<sequence length="34" mass="3701">MKIAVLIKQVPGAESPLQISSDQKWVDESAVAYV</sequence>
<dbReference type="AlphaFoldDB" id="A0A381XI48"/>
<gene>
    <name evidence="1" type="ORF">METZ01_LOCUS117124</name>
</gene>
<evidence type="ECO:0008006" key="2">
    <source>
        <dbReference type="Google" id="ProtNLM"/>
    </source>
</evidence>
<name>A0A381XI48_9ZZZZ</name>
<protein>
    <recommendedName>
        <fullName evidence="2">Electron transfer flavoprotein alpha/beta-subunit N-terminal domain-containing protein</fullName>
    </recommendedName>
</protein>
<feature type="non-terminal residue" evidence="1">
    <location>
        <position position="34"/>
    </location>
</feature>
<organism evidence="1">
    <name type="scientific">marine metagenome</name>
    <dbReference type="NCBI Taxonomy" id="408172"/>
    <lineage>
        <taxon>unclassified sequences</taxon>
        <taxon>metagenomes</taxon>
        <taxon>ecological metagenomes</taxon>
    </lineage>
</organism>
<accession>A0A381XI48</accession>
<evidence type="ECO:0000313" key="1">
    <source>
        <dbReference type="EMBL" id="SVA64270.1"/>
    </source>
</evidence>
<dbReference type="EMBL" id="UINC01015226">
    <property type="protein sequence ID" value="SVA64270.1"/>
    <property type="molecule type" value="Genomic_DNA"/>
</dbReference>